<feature type="binding site" evidence="3">
    <location>
        <position position="61"/>
    </location>
    <ligand>
        <name>substrate</name>
    </ligand>
</feature>
<feature type="binding site" evidence="3">
    <location>
        <begin position="57"/>
        <end position="59"/>
    </location>
    <ligand>
        <name>substrate</name>
    </ligand>
</feature>
<dbReference type="PANTHER" id="PTHR10291">
    <property type="entry name" value="DEHYDRODOLICHYL DIPHOSPHATE SYNTHASE FAMILY MEMBER"/>
    <property type="match status" value="1"/>
</dbReference>
<keyword evidence="3" id="KW-0479">Metal-binding</keyword>
<keyword evidence="3" id="KW-0460">Magnesium</keyword>
<evidence type="ECO:0000256" key="1">
    <source>
        <dbReference type="ARBA" id="ARBA00022679"/>
    </source>
</evidence>
<feature type="active site" evidence="3">
    <location>
        <position position="12"/>
    </location>
</feature>
<feature type="binding site" evidence="3">
    <location>
        <position position="212"/>
    </location>
    <ligand>
        <name>Mg(2+)</name>
        <dbReference type="ChEBI" id="CHEBI:18420"/>
    </ligand>
</feature>
<evidence type="ECO:0000313" key="4">
    <source>
        <dbReference type="EMBL" id="OGZ17298.1"/>
    </source>
</evidence>
<dbReference type="EC" id="2.5.1.-" evidence="3"/>
<comment type="similarity">
    <text evidence="2">Belongs to the UPP synthase family. Z-FPP synthase subfamily.</text>
</comment>
<keyword evidence="1 3" id="KW-0808">Transferase</keyword>
<name>A0A1G2DWN2_9BACT</name>
<feature type="active site" description="Proton acceptor" evidence="3">
    <location>
        <position position="60"/>
    </location>
</feature>
<feature type="binding site" evidence="3">
    <location>
        <position position="17"/>
    </location>
    <ligand>
        <name>substrate</name>
    </ligand>
</feature>
<dbReference type="GO" id="GO:0045547">
    <property type="term" value="F:ditrans,polycis-polyprenyl diphosphate synthase [(2E,6E)-farnesyl diphosphate specific] activity"/>
    <property type="evidence" value="ECO:0007669"/>
    <property type="project" value="TreeGrafter"/>
</dbReference>
<dbReference type="PANTHER" id="PTHR10291:SF43">
    <property type="entry name" value="DEHYDRODOLICHYL DIPHOSPHATE SYNTHASE COMPLEX SUBUNIT DHDDS"/>
    <property type="match status" value="1"/>
</dbReference>
<dbReference type="Pfam" id="PF01255">
    <property type="entry name" value="Prenyltransf"/>
    <property type="match status" value="1"/>
</dbReference>
<feature type="binding site" evidence="3">
    <location>
        <begin position="199"/>
        <end position="201"/>
    </location>
    <ligand>
        <name>substrate</name>
    </ligand>
</feature>
<gene>
    <name evidence="4" type="ORF">A3G11_01865</name>
</gene>
<dbReference type="SUPFAM" id="SSF64005">
    <property type="entry name" value="Undecaprenyl diphosphate synthase"/>
    <property type="match status" value="1"/>
</dbReference>
<proteinExistence type="inferred from homology"/>
<organism evidence="4 5">
    <name type="scientific">Candidatus Lloydbacteria bacterium RIFCSPLOWO2_12_FULL_51_9</name>
    <dbReference type="NCBI Taxonomy" id="1798669"/>
    <lineage>
        <taxon>Bacteria</taxon>
        <taxon>Candidatus Lloydiibacteriota</taxon>
    </lineage>
</organism>
<comment type="caution">
    <text evidence="3">Lacks conserved residue(s) required for the propagation of feature annotation.</text>
</comment>
<feature type="binding site" evidence="3">
    <location>
        <begin position="13"/>
        <end position="16"/>
    </location>
    <ligand>
        <name>substrate</name>
    </ligand>
</feature>
<comment type="subunit">
    <text evidence="3">Homodimer.</text>
</comment>
<feature type="binding site" evidence="3">
    <location>
        <position position="12"/>
    </location>
    <ligand>
        <name>Mg(2+)</name>
        <dbReference type="ChEBI" id="CHEBI:18420"/>
    </ligand>
</feature>
<evidence type="ECO:0000256" key="3">
    <source>
        <dbReference type="HAMAP-Rule" id="MF_01139"/>
    </source>
</evidence>
<comment type="cofactor">
    <cofactor evidence="3">
        <name>Mg(2+)</name>
        <dbReference type="ChEBI" id="CHEBI:18420"/>
    </cofactor>
    <text evidence="3">Binds 2 magnesium ions per subunit.</text>
</comment>
<protein>
    <recommendedName>
        <fullName evidence="3">Isoprenyl transferase</fullName>
        <ecNumber evidence="3">2.5.1.-</ecNumber>
    </recommendedName>
</protein>
<dbReference type="HAMAP" id="MF_01139">
    <property type="entry name" value="ISPT"/>
    <property type="match status" value="1"/>
</dbReference>
<dbReference type="AlphaFoldDB" id="A0A1G2DWN2"/>
<dbReference type="GO" id="GO:0000287">
    <property type="term" value="F:magnesium ion binding"/>
    <property type="evidence" value="ECO:0007669"/>
    <property type="project" value="UniProtKB-UniRule"/>
</dbReference>
<evidence type="ECO:0000313" key="5">
    <source>
        <dbReference type="Proteomes" id="UP000178472"/>
    </source>
</evidence>
<dbReference type="InterPro" id="IPR036424">
    <property type="entry name" value="UPP_synth-like_sf"/>
</dbReference>
<dbReference type="InterPro" id="IPR001441">
    <property type="entry name" value="UPP_synth-like"/>
</dbReference>
<feature type="binding site" evidence="3">
    <location>
        <position position="193"/>
    </location>
    <ligand>
        <name>substrate</name>
    </ligand>
</feature>
<sequence>METPKCIGVIMDGNRRWARSRGLSSAEGRLAGYEKLKQVARWMRNAGVKHLIAFALSTENWARAEEEVGALMDLCRLAFKDGFDELMEERIRVRIIGDRERFPKDIQTLISEMEKRVEENNELWGSGCGDEPEDDVFDLVLALSYGGRQEIEMAAWRLATESLRLGISPVSLRFANFLETTMTGIPDPDIIIRPGGEMRDSGFLPFQSVYSERFFSKTLWPNFSGKEFLRILVDYDKRKRNFGR</sequence>
<dbReference type="Proteomes" id="UP000178472">
    <property type="component" value="Unassembled WGS sequence"/>
</dbReference>
<reference evidence="4 5" key="1">
    <citation type="journal article" date="2016" name="Nat. Commun.">
        <title>Thousands of microbial genomes shed light on interconnected biogeochemical processes in an aquifer system.</title>
        <authorList>
            <person name="Anantharaman K."/>
            <person name="Brown C.T."/>
            <person name="Hug L.A."/>
            <person name="Sharon I."/>
            <person name="Castelle C.J."/>
            <person name="Probst A.J."/>
            <person name="Thomas B.C."/>
            <person name="Singh A."/>
            <person name="Wilkins M.J."/>
            <person name="Karaoz U."/>
            <person name="Brodie E.L."/>
            <person name="Williams K.H."/>
            <person name="Hubbard S.S."/>
            <person name="Banfield J.F."/>
        </authorList>
    </citation>
    <scope>NUCLEOTIDE SEQUENCE [LARGE SCALE GENOMIC DNA]</scope>
</reference>
<accession>A0A1G2DWN2</accession>
<comment type="function">
    <text evidence="3">Catalyzes the condensation of isopentenyl diphosphate (IPP) with allylic pyrophosphates generating different type of terpenoids.</text>
</comment>
<dbReference type="NCBIfam" id="TIGR00055">
    <property type="entry name" value="uppS"/>
    <property type="match status" value="1"/>
</dbReference>
<dbReference type="Gene3D" id="3.40.1180.10">
    <property type="entry name" value="Decaprenyl diphosphate synthase-like"/>
    <property type="match status" value="1"/>
</dbReference>
<dbReference type="CDD" id="cd00475">
    <property type="entry name" value="Cis_IPPS"/>
    <property type="match status" value="1"/>
</dbReference>
<feature type="binding site" evidence="3">
    <location>
        <position position="63"/>
    </location>
    <ligand>
        <name>substrate</name>
    </ligand>
</feature>
<evidence type="ECO:0000256" key="2">
    <source>
        <dbReference type="ARBA" id="ARBA00038453"/>
    </source>
</evidence>
<dbReference type="EMBL" id="MHLT01000002">
    <property type="protein sequence ID" value="OGZ17298.1"/>
    <property type="molecule type" value="Genomic_DNA"/>
</dbReference>
<dbReference type="GO" id="GO:0016094">
    <property type="term" value="P:polyprenol biosynthetic process"/>
    <property type="evidence" value="ECO:0007669"/>
    <property type="project" value="TreeGrafter"/>
</dbReference>
<comment type="caution">
    <text evidence="4">The sequence shown here is derived from an EMBL/GenBank/DDBJ whole genome shotgun (WGS) entry which is preliminary data.</text>
</comment>